<sequence>MSIRVVLVEDQMLVRQGIRSLLALDDSVEVVAECDDGAYVIDALNANSADIVLMDIRMPEMTGIDALRAMRKHNIDTPVIMLTTFDDHELVTQAMQSGAKGYLLKDVSLETLIDAIKSVVNGETLIQPSVTEKVLKGLQGLEVSFESFEQPETLSPKEIEILRLVAAGYSNKEISEAMFKSTGTVKNQVSAIMAKMGVRDRTRAVLKALELGWL</sequence>
<dbReference type="EMBL" id="CP002339">
    <property type="protein sequence ID" value="AEF01941.1"/>
    <property type="molecule type" value="Genomic_DNA"/>
</dbReference>
<dbReference type="InterPro" id="IPR016032">
    <property type="entry name" value="Sig_transdc_resp-reg_C-effctor"/>
</dbReference>
<dbReference type="PROSITE" id="PS50043">
    <property type="entry name" value="HTH_LUXR_2"/>
    <property type="match status" value="1"/>
</dbReference>
<dbReference type="InterPro" id="IPR001789">
    <property type="entry name" value="Sig_transdc_resp-reg_receiver"/>
</dbReference>
<feature type="modified residue" description="4-aspartylphosphate" evidence="3">
    <location>
        <position position="55"/>
    </location>
</feature>
<dbReference type="Gene3D" id="3.40.50.2300">
    <property type="match status" value="1"/>
</dbReference>
<evidence type="ECO:0000256" key="3">
    <source>
        <dbReference type="PROSITE-ProRule" id="PRU00169"/>
    </source>
</evidence>
<dbReference type="KEGG" id="alt:ambt_01935"/>
<dbReference type="GO" id="GO:0006355">
    <property type="term" value="P:regulation of DNA-templated transcription"/>
    <property type="evidence" value="ECO:0007669"/>
    <property type="project" value="InterPro"/>
</dbReference>
<dbReference type="InterPro" id="IPR039420">
    <property type="entry name" value="WalR-like"/>
</dbReference>
<dbReference type="CDD" id="cd17535">
    <property type="entry name" value="REC_NarL-like"/>
    <property type="match status" value="1"/>
</dbReference>
<dbReference type="SMART" id="SM00448">
    <property type="entry name" value="REC"/>
    <property type="match status" value="1"/>
</dbReference>
<dbReference type="SUPFAM" id="SSF46894">
    <property type="entry name" value="C-terminal effector domain of the bipartite response regulators"/>
    <property type="match status" value="1"/>
</dbReference>
<dbReference type="eggNOG" id="COG2197">
    <property type="taxonomic scope" value="Bacteria"/>
</dbReference>
<dbReference type="AlphaFoldDB" id="F5ZAH1"/>
<dbReference type="InterPro" id="IPR000792">
    <property type="entry name" value="Tscrpt_reg_LuxR_C"/>
</dbReference>
<protein>
    <submittedName>
        <fullName evidence="6">Two-component system regulatory protein</fullName>
    </submittedName>
</protein>
<dbReference type="InterPro" id="IPR058245">
    <property type="entry name" value="NreC/VraR/RcsB-like_REC"/>
</dbReference>
<dbReference type="InterPro" id="IPR011006">
    <property type="entry name" value="CheY-like_superfamily"/>
</dbReference>
<dbReference type="SUPFAM" id="SSF52172">
    <property type="entry name" value="CheY-like"/>
    <property type="match status" value="1"/>
</dbReference>
<evidence type="ECO:0000259" key="4">
    <source>
        <dbReference type="PROSITE" id="PS50043"/>
    </source>
</evidence>
<proteinExistence type="predicted"/>
<dbReference type="PRINTS" id="PR00038">
    <property type="entry name" value="HTHLUXR"/>
</dbReference>
<dbReference type="HOGENOM" id="CLU_000445_90_8_6"/>
<keyword evidence="2" id="KW-0238">DNA-binding</keyword>
<dbReference type="CDD" id="cd06170">
    <property type="entry name" value="LuxR_C_like"/>
    <property type="match status" value="1"/>
</dbReference>
<feature type="domain" description="Response regulatory" evidence="5">
    <location>
        <begin position="4"/>
        <end position="120"/>
    </location>
</feature>
<evidence type="ECO:0000259" key="5">
    <source>
        <dbReference type="PROSITE" id="PS50110"/>
    </source>
</evidence>
<evidence type="ECO:0000313" key="7">
    <source>
        <dbReference type="Proteomes" id="UP000000683"/>
    </source>
</evidence>
<keyword evidence="7" id="KW-1185">Reference proteome</keyword>
<reference evidence="6 7" key="1">
    <citation type="journal article" date="2011" name="J. Bacteriol.">
        <title>Complete genome sequence of the polycyclic aromatic hydrocarbon-degrading bacterium Alteromonas sp. strain SN2.</title>
        <authorList>
            <person name="Jin H.M."/>
            <person name="Jeong H."/>
            <person name="Moon E.J."/>
            <person name="Math R.K."/>
            <person name="Lee K."/>
            <person name="Kim H.J."/>
            <person name="Jeon C.O."/>
            <person name="Oh T.K."/>
            <person name="Kim J.F."/>
        </authorList>
    </citation>
    <scope>NUCLEOTIDE SEQUENCE [LARGE SCALE GENOMIC DNA]</scope>
    <source>
        <strain evidence="7">JCM 17741 / KACC 18427 / KCTC 11700BP / SN2</strain>
    </source>
</reference>
<dbReference type="GO" id="GO:0003677">
    <property type="term" value="F:DNA binding"/>
    <property type="evidence" value="ECO:0007669"/>
    <property type="project" value="UniProtKB-KW"/>
</dbReference>
<dbReference type="Pfam" id="PF00196">
    <property type="entry name" value="GerE"/>
    <property type="match status" value="1"/>
</dbReference>
<name>F5ZAH1_ALTNA</name>
<evidence type="ECO:0000256" key="2">
    <source>
        <dbReference type="ARBA" id="ARBA00023125"/>
    </source>
</evidence>
<evidence type="ECO:0000256" key="1">
    <source>
        <dbReference type="ARBA" id="ARBA00022553"/>
    </source>
</evidence>
<dbReference type="SMART" id="SM00421">
    <property type="entry name" value="HTH_LUXR"/>
    <property type="match status" value="1"/>
</dbReference>
<dbReference type="PANTHER" id="PTHR43214:SF43">
    <property type="entry name" value="TWO-COMPONENT RESPONSE REGULATOR"/>
    <property type="match status" value="1"/>
</dbReference>
<dbReference type="Proteomes" id="UP000000683">
    <property type="component" value="Chromosome"/>
</dbReference>
<dbReference type="Pfam" id="PF00072">
    <property type="entry name" value="Response_reg"/>
    <property type="match status" value="1"/>
</dbReference>
<accession>F5ZAH1</accession>
<organism evidence="6 7">
    <name type="scientific">Alteromonas naphthalenivorans</name>
    <dbReference type="NCBI Taxonomy" id="715451"/>
    <lineage>
        <taxon>Bacteria</taxon>
        <taxon>Pseudomonadati</taxon>
        <taxon>Pseudomonadota</taxon>
        <taxon>Gammaproteobacteria</taxon>
        <taxon>Alteromonadales</taxon>
        <taxon>Alteromonadaceae</taxon>
        <taxon>Alteromonas/Salinimonas group</taxon>
        <taxon>Alteromonas</taxon>
    </lineage>
</organism>
<dbReference type="RefSeq" id="WP_013782883.1">
    <property type="nucleotide sequence ID" value="NC_015554.1"/>
</dbReference>
<feature type="domain" description="HTH luxR-type" evidence="4">
    <location>
        <begin position="147"/>
        <end position="212"/>
    </location>
</feature>
<keyword evidence="1 3" id="KW-0597">Phosphoprotein</keyword>
<dbReference type="PANTHER" id="PTHR43214">
    <property type="entry name" value="TWO-COMPONENT RESPONSE REGULATOR"/>
    <property type="match status" value="1"/>
</dbReference>
<dbReference type="GO" id="GO:0000160">
    <property type="term" value="P:phosphorelay signal transduction system"/>
    <property type="evidence" value="ECO:0007669"/>
    <property type="project" value="InterPro"/>
</dbReference>
<evidence type="ECO:0000313" key="6">
    <source>
        <dbReference type="EMBL" id="AEF01941.1"/>
    </source>
</evidence>
<gene>
    <name evidence="6" type="ordered locus">ambt_01935</name>
</gene>
<dbReference type="OrthoDB" id="9796655at2"/>
<dbReference type="PROSITE" id="PS50110">
    <property type="entry name" value="RESPONSE_REGULATORY"/>
    <property type="match status" value="1"/>
</dbReference>